<dbReference type="eggNOG" id="COG3266">
    <property type="taxonomic scope" value="Bacteria"/>
</dbReference>
<feature type="region of interest" description="Disordered" evidence="1">
    <location>
        <begin position="156"/>
        <end position="188"/>
    </location>
</feature>
<dbReference type="HOGENOM" id="CLU_771193_0_0_5"/>
<keyword evidence="3" id="KW-1185">Reference proteome</keyword>
<dbReference type="EMBL" id="CP001349">
    <property type="protein sequence ID" value="ACL60524.1"/>
    <property type="molecule type" value="Genomic_DNA"/>
</dbReference>
<reference evidence="2 3" key="1">
    <citation type="submission" date="2009-01" db="EMBL/GenBank/DDBJ databases">
        <title>Complete sequence of chromosome of Methylobacterium nodulans ORS 2060.</title>
        <authorList>
            <consortium name="US DOE Joint Genome Institute"/>
            <person name="Lucas S."/>
            <person name="Copeland A."/>
            <person name="Lapidus A."/>
            <person name="Glavina del Rio T."/>
            <person name="Dalin E."/>
            <person name="Tice H."/>
            <person name="Bruce D."/>
            <person name="Goodwin L."/>
            <person name="Pitluck S."/>
            <person name="Sims D."/>
            <person name="Brettin T."/>
            <person name="Detter J.C."/>
            <person name="Han C."/>
            <person name="Larimer F."/>
            <person name="Land M."/>
            <person name="Hauser L."/>
            <person name="Kyrpides N."/>
            <person name="Ivanova N."/>
            <person name="Marx C.J."/>
            <person name="Richardson P."/>
        </authorList>
    </citation>
    <scope>NUCLEOTIDE SEQUENCE [LARGE SCALE GENOMIC DNA]</scope>
    <source>
        <strain evidence="3">LMG 21967 / CNCM I-2342 / ORS 2060</strain>
    </source>
</reference>
<dbReference type="InterPro" id="IPR045502">
    <property type="entry name" value="DUF6489"/>
</dbReference>
<feature type="region of interest" description="Disordered" evidence="1">
    <location>
        <begin position="275"/>
        <end position="359"/>
    </location>
</feature>
<feature type="region of interest" description="Disordered" evidence="1">
    <location>
        <begin position="236"/>
        <end position="261"/>
    </location>
</feature>
<feature type="compositionally biased region" description="Pro residues" evidence="1">
    <location>
        <begin position="349"/>
        <end position="359"/>
    </location>
</feature>
<evidence type="ECO:0000313" key="3">
    <source>
        <dbReference type="Proteomes" id="UP000008207"/>
    </source>
</evidence>
<sequence>MQFHADVDCTPQKARILLGLPDLLPLQATFMARMQERILENPSKKMHRYFFEGFMKPWMPASVKPAEQKRDTTPRDGIEPAVLAPDRHGSRGPALPFARLGVVRRDRCTAGRAQIPPLAHEARLHPASIRDVLAAKVHRVRCASLLLLWRALRERRGGEREEGEPQAGNDRLDVHGAPSLAKPSPAQQRIRSLSLKAMPFVRAQGVGTRLRPQRHTWLHPTLAGSPAAPLVAEDHNRLAAPPPRPSGGRSTRPRRALRPEQLGMLPRTVWTHHNASHTPAHAHGPASRVQGRPAKVKAPRRQAWLPDAGLNKSTSARPAPPQRAFRFSPPHPATARPVRSPGSALAADQPPPYPSLGGR</sequence>
<protein>
    <submittedName>
        <fullName evidence="2">Uncharacterized protein</fullName>
    </submittedName>
</protein>
<dbReference type="Proteomes" id="UP000008207">
    <property type="component" value="Chromosome"/>
</dbReference>
<organism evidence="2 3">
    <name type="scientific">Methylobacterium nodulans (strain LMG 21967 / CNCM I-2342 / ORS 2060)</name>
    <dbReference type="NCBI Taxonomy" id="460265"/>
    <lineage>
        <taxon>Bacteria</taxon>
        <taxon>Pseudomonadati</taxon>
        <taxon>Pseudomonadota</taxon>
        <taxon>Alphaproteobacteria</taxon>
        <taxon>Hyphomicrobiales</taxon>
        <taxon>Methylobacteriaceae</taxon>
        <taxon>Methylobacterium</taxon>
    </lineage>
</organism>
<proteinExistence type="predicted"/>
<accession>B8IQL2</accession>
<dbReference type="Pfam" id="PF20099">
    <property type="entry name" value="DUF6489"/>
    <property type="match status" value="1"/>
</dbReference>
<dbReference type="AlphaFoldDB" id="B8IQL2"/>
<name>B8IQL2_METNO</name>
<evidence type="ECO:0000256" key="1">
    <source>
        <dbReference type="SAM" id="MobiDB-lite"/>
    </source>
</evidence>
<dbReference type="STRING" id="460265.Mnod_5687"/>
<dbReference type="KEGG" id="mno:Mnod_5687"/>
<gene>
    <name evidence="2" type="ordered locus">Mnod_5687</name>
</gene>
<evidence type="ECO:0000313" key="2">
    <source>
        <dbReference type="EMBL" id="ACL60524.1"/>
    </source>
</evidence>